<proteinExistence type="predicted"/>
<gene>
    <name evidence="2" type="ORF">H5410_012281</name>
</gene>
<dbReference type="AlphaFoldDB" id="A0A9J6ASG1"/>
<organism evidence="2 3">
    <name type="scientific">Solanum commersonii</name>
    <name type="common">Commerson's wild potato</name>
    <name type="synonym">Commerson's nightshade</name>
    <dbReference type="NCBI Taxonomy" id="4109"/>
    <lineage>
        <taxon>Eukaryota</taxon>
        <taxon>Viridiplantae</taxon>
        <taxon>Streptophyta</taxon>
        <taxon>Embryophyta</taxon>
        <taxon>Tracheophyta</taxon>
        <taxon>Spermatophyta</taxon>
        <taxon>Magnoliopsida</taxon>
        <taxon>eudicotyledons</taxon>
        <taxon>Gunneridae</taxon>
        <taxon>Pentapetalae</taxon>
        <taxon>asterids</taxon>
        <taxon>lamiids</taxon>
        <taxon>Solanales</taxon>
        <taxon>Solanaceae</taxon>
        <taxon>Solanoideae</taxon>
        <taxon>Solaneae</taxon>
        <taxon>Solanum</taxon>
    </lineage>
</organism>
<evidence type="ECO:0000256" key="1">
    <source>
        <dbReference type="SAM" id="MobiDB-lite"/>
    </source>
</evidence>
<feature type="region of interest" description="Disordered" evidence="1">
    <location>
        <begin position="1"/>
        <end position="43"/>
    </location>
</feature>
<reference evidence="2 3" key="1">
    <citation type="submission" date="2020-09" db="EMBL/GenBank/DDBJ databases">
        <title>De no assembly of potato wild relative species, Solanum commersonii.</title>
        <authorList>
            <person name="Cho K."/>
        </authorList>
    </citation>
    <scope>NUCLEOTIDE SEQUENCE [LARGE SCALE GENOMIC DNA]</scope>
    <source>
        <strain evidence="2">LZ3.2</strain>
        <tissue evidence="2">Leaf</tissue>
    </source>
</reference>
<evidence type="ECO:0000313" key="3">
    <source>
        <dbReference type="Proteomes" id="UP000824120"/>
    </source>
</evidence>
<keyword evidence="3" id="KW-1185">Reference proteome</keyword>
<comment type="caution">
    <text evidence="2">The sequence shown here is derived from an EMBL/GenBank/DDBJ whole genome shotgun (WGS) entry which is preliminary data.</text>
</comment>
<dbReference type="EMBL" id="JACXVP010000002">
    <property type="protein sequence ID" value="KAG5627063.1"/>
    <property type="molecule type" value="Genomic_DNA"/>
</dbReference>
<dbReference type="Proteomes" id="UP000824120">
    <property type="component" value="Chromosome 2"/>
</dbReference>
<sequence>MPVSSEAAPEHEEQEQAEIETPQVRRPTRERREPAWHSDYSMESNRENGIGKLMKNNEEGELCSVYTEKEFFTIDYPPRYSYSEYLRFYLSVMGRV</sequence>
<protein>
    <submittedName>
        <fullName evidence="2">Uncharacterized protein</fullName>
    </submittedName>
</protein>
<accession>A0A9J6ASG1</accession>
<name>A0A9J6ASG1_SOLCO</name>
<evidence type="ECO:0000313" key="2">
    <source>
        <dbReference type="EMBL" id="KAG5627063.1"/>
    </source>
</evidence>